<sequence>MTLPPAATETFEEFLARLQSGRAGHEGFPAGSYDGAPPPWYAQVIGVLFEGQEAATAVAWARRVHGELGRLGGEVPFAVVHDWHAG</sequence>
<comment type="caution">
    <text evidence="1">The sequence shown here is derived from an EMBL/GenBank/DDBJ whole genome shotgun (WGS) entry which is preliminary data.</text>
</comment>
<feature type="non-terminal residue" evidence="1">
    <location>
        <position position="86"/>
    </location>
</feature>
<protein>
    <submittedName>
        <fullName evidence="1">Uncharacterized protein</fullName>
    </submittedName>
</protein>
<dbReference type="Proteomes" id="UP000037020">
    <property type="component" value="Unassembled WGS sequence"/>
</dbReference>
<keyword evidence="2" id="KW-1185">Reference proteome</keyword>
<evidence type="ECO:0000313" key="1">
    <source>
        <dbReference type="EMBL" id="KOG87476.1"/>
    </source>
</evidence>
<gene>
    <name evidence="1" type="ORF">ADK38_25235</name>
</gene>
<reference evidence="1 2" key="1">
    <citation type="submission" date="2015-07" db="EMBL/GenBank/DDBJ databases">
        <authorList>
            <person name="Ju K.-S."/>
            <person name="Doroghazi J.R."/>
            <person name="Metcalf W.W."/>
        </authorList>
    </citation>
    <scope>NUCLEOTIDE SEQUENCE [LARGE SCALE GENOMIC DNA]</scope>
    <source>
        <strain evidence="1 2">NRRL B-3589</strain>
    </source>
</reference>
<name>A0ABR5J2V5_9ACTN</name>
<evidence type="ECO:0000313" key="2">
    <source>
        <dbReference type="Proteomes" id="UP000037020"/>
    </source>
</evidence>
<organism evidence="1 2">
    <name type="scientific">Streptomyces varsoviensis</name>
    <dbReference type="NCBI Taxonomy" id="67373"/>
    <lineage>
        <taxon>Bacteria</taxon>
        <taxon>Bacillati</taxon>
        <taxon>Actinomycetota</taxon>
        <taxon>Actinomycetes</taxon>
        <taxon>Kitasatosporales</taxon>
        <taxon>Streptomycetaceae</taxon>
        <taxon>Streptomyces</taxon>
    </lineage>
</organism>
<accession>A0ABR5J2V5</accession>
<dbReference type="EMBL" id="LGUT01002212">
    <property type="protein sequence ID" value="KOG87476.1"/>
    <property type="molecule type" value="Genomic_DNA"/>
</dbReference>
<proteinExistence type="predicted"/>